<gene>
    <name evidence="8" type="ORF">CFB84_00640</name>
    <name evidence="7" type="ORF">CFB84_08265</name>
    <name evidence="6" type="ORF">CFB84_20055</name>
    <name evidence="5" type="ORF">CFB84_21830</name>
    <name evidence="4" type="ORF">CFB84_37555</name>
    <name evidence="3" type="ORF">CFB84_44140</name>
</gene>
<evidence type="ECO:0000313" key="5">
    <source>
        <dbReference type="EMBL" id="OXI41904.1"/>
    </source>
</evidence>
<dbReference type="InterPro" id="IPR009057">
    <property type="entry name" value="Homeodomain-like_sf"/>
</dbReference>
<dbReference type="GO" id="GO:0015074">
    <property type="term" value="P:DNA integration"/>
    <property type="evidence" value="ECO:0007669"/>
    <property type="project" value="InterPro"/>
</dbReference>
<dbReference type="InterPro" id="IPR048020">
    <property type="entry name" value="Transpos_IS3"/>
</dbReference>
<dbReference type="Pfam" id="PF13333">
    <property type="entry name" value="rve_2"/>
    <property type="match status" value="1"/>
</dbReference>
<organism evidence="4 9">
    <name type="scientific">Burkholderia aenigmatica</name>
    <dbReference type="NCBI Taxonomy" id="2015348"/>
    <lineage>
        <taxon>Bacteria</taxon>
        <taxon>Pseudomonadati</taxon>
        <taxon>Pseudomonadota</taxon>
        <taxon>Betaproteobacteria</taxon>
        <taxon>Burkholderiales</taxon>
        <taxon>Burkholderiaceae</taxon>
        <taxon>Burkholderia</taxon>
        <taxon>Burkholderia cepacia complex</taxon>
    </lineage>
</organism>
<dbReference type="Pfam" id="PF00665">
    <property type="entry name" value="rve"/>
    <property type="match status" value="1"/>
</dbReference>
<dbReference type="Proteomes" id="UP000214600">
    <property type="component" value="Unassembled WGS sequence"/>
</dbReference>
<dbReference type="RefSeq" id="WP_089449666.1">
    <property type="nucleotide sequence ID" value="NZ_NKFA01000001.1"/>
</dbReference>
<dbReference type="PANTHER" id="PTHR46889:SF4">
    <property type="entry name" value="TRANSPOSASE INSO FOR INSERTION SEQUENCE ELEMENT IS911B-RELATED"/>
    <property type="match status" value="1"/>
</dbReference>
<dbReference type="InterPro" id="IPR001584">
    <property type="entry name" value="Integrase_cat-core"/>
</dbReference>
<dbReference type="SUPFAM" id="SSF46689">
    <property type="entry name" value="Homeodomain-like"/>
    <property type="match status" value="1"/>
</dbReference>
<keyword evidence="1" id="KW-0175">Coiled coil</keyword>
<dbReference type="Pfam" id="PF13276">
    <property type="entry name" value="HTH_21"/>
    <property type="match status" value="1"/>
</dbReference>
<dbReference type="InterPro" id="IPR012337">
    <property type="entry name" value="RNaseH-like_sf"/>
</dbReference>
<proteinExistence type="predicted"/>
<dbReference type="InterPro" id="IPR025948">
    <property type="entry name" value="HTH-like_dom"/>
</dbReference>
<evidence type="ECO:0000313" key="3">
    <source>
        <dbReference type="EMBL" id="OXI29144.1"/>
    </source>
</evidence>
<evidence type="ECO:0000313" key="7">
    <source>
        <dbReference type="EMBL" id="OXI48878.1"/>
    </source>
</evidence>
<evidence type="ECO:0000313" key="6">
    <source>
        <dbReference type="EMBL" id="OXI43833.1"/>
    </source>
</evidence>
<evidence type="ECO:0000256" key="1">
    <source>
        <dbReference type="SAM" id="Coils"/>
    </source>
</evidence>
<reference evidence="4 9" key="3">
    <citation type="submission" date="2017-08" db="EMBL/GenBank/DDBJ databases">
        <title>WGS of novel Burkholderia cepaca complex species.</title>
        <authorList>
            <person name="Lipuma J."/>
            <person name="Spilker T."/>
        </authorList>
    </citation>
    <scope>NUCLEOTIDE SEQUENCE [LARGE SCALE GENOMIC DNA]</scope>
    <source>
        <strain evidence="4 9">AU17325</strain>
    </source>
</reference>
<dbReference type="GO" id="GO:0004803">
    <property type="term" value="F:transposase activity"/>
    <property type="evidence" value="ECO:0007669"/>
    <property type="project" value="InterPro"/>
</dbReference>
<dbReference type="InterPro" id="IPR036397">
    <property type="entry name" value="RNaseH_sf"/>
</dbReference>
<dbReference type="PANTHER" id="PTHR46889">
    <property type="entry name" value="TRANSPOSASE INSF FOR INSERTION SEQUENCE IS3B-RELATED"/>
    <property type="match status" value="1"/>
</dbReference>
<dbReference type="SUPFAM" id="SSF53098">
    <property type="entry name" value="Ribonuclease H-like"/>
    <property type="match status" value="1"/>
</dbReference>
<evidence type="ECO:0000313" key="4">
    <source>
        <dbReference type="EMBL" id="OXI35493.1"/>
    </source>
</evidence>
<dbReference type="InterPro" id="IPR002514">
    <property type="entry name" value="Transposase_8"/>
</dbReference>
<reference evidence="4" key="1">
    <citation type="submission" date="2017-06" db="EMBL/GenBank/DDBJ databases">
        <authorList>
            <person name="Kim H.J."/>
            <person name="Triplett B.A."/>
        </authorList>
    </citation>
    <scope>NUCLEOTIDE SEQUENCE [LARGE SCALE GENOMIC DNA]</scope>
    <source>
        <strain evidence="4">AU17325</strain>
    </source>
</reference>
<dbReference type="Gene3D" id="3.30.420.10">
    <property type="entry name" value="Ribonuclease H-like superfamily/Ribonuclease H"/>
    <property type="match status" value="1"/>
</dbReference>
<dbReference type="AlphaFoldDB" id="A0A228HZ82"/>
<dbReference type="EMBL" id="NKFA01000003">
    <property type="protein sequence ID" value="OXI48878.1"/>
    <property type="molecule type" value="Genomic_DNA"/>
</dbReference>
<evidence type="ECO:0000313" key="8">
    <source>
        <dbReference type="EMBL" id="OXI49740.1"/>
    </source>
</evidence>
<dbReference type="Gene3D" id="1.10.10.60">
    <property type="entry name" value="Homeodomain-like"/>
    <property type="match status" value="1"/>
</dbReference>
<dbReference type="PROSITE" id="PS50994">
    <property type="entry name" value="INTEGRASE"/>
    <property type="match status" value="1"/>
</dbReference>
<accession>A0A228HZ82</accession>
<dbReference type="EMBL" id="NKFA01000028">
    <property type="protein sequence ID" value="OXI35493.1"/>
    <property type="molecule type" value="Genomic_DNA"/>
</dbReference>
<sequence>MFKVPHQVYTAEFKEAAVQRVKDGQSVSAVARELGMSMQTLRNWLKASEAGKLNGAGAKVVTAEQMELSRLRAENKRLQMELEIGKKSGGVLREGPPVKYAWIDTQCRQYPLSVLCEVLAVSINGYRAWKRGGTPERQRLTDAQLLTLIRTIHAKFKGAYGSPRMTDEVRSRGFPASKARVERLMSANGIRARHKRRYRVTTDSRHKLPVAPNVLNRNFKPAGPNQVFTSDITYIWTDEGWLYLAVTLDLFNREVVGWSVKPRMTTELVTDALTMAWFRRRPAPGALHHSDRGSQYASHDFQRRLAAYGMRCSMSRKGNCWDNAPTESFFNSLKNERVHGTRYRTHREAVADLFEYIEVFYNRSRRHSSLGFMSPTQFMQDWLAAQRTKDTAA</sequence>
<dbReference type="NCBIfam" id="NF033516">
    <property type="entry name" value="transpos_IS3"/>
    <property type="match status" value="1"/>
</dbReference>
<comment type="caution">
    <text evidence="4">The sequence shown here is derived from an EMBL/GenBank/DDBJ whole genome shotgun (WGS) entry which is preliminary data.</text>
</comment>
<dbReference type="EMBL" id="NKFA01000008">
    <property type="protein sequence ID" value="OXI41904.1"/>
    <property type="molecule type" value="Genomic_DNA"/>
</dbReference>
<evidence type="ECO:0000313" key="9">
    <source>
        <dbReference type="Proteomes" id="UP000214600"/>
    </source>
</evidence>
<dbReference type="EMBL" id="NKFA01000001">
    <property type="protein sequence ID" value="OXI49740.1"/>
    <property type="molecule type" value="Genomic_DNA"/>
</dbReference>
<dbReference type="OrthoDB" id="5365969at2"/>
<feature type="coiled-coil region" evidence="1">
    <location>
        <begin position="61"/>
        <end position="88"/>
    </location>
</feature>
<dbReference type="Pfam" id="PF01527">
    <property type="entry name" value="HTH_Tnp_1"/>
    <property type="match status" value="1"/>
</dbReference>
<dbReference type="InterPro" id="IPR050900">
    <property type="entry name" value="Transposase_IS3/IS150/IS904"/>
</dbReference>
<dbReference type="GO" id="GO:0006313">
    <property type="term" value="P:DNA transposition"/>
    <property type="evidence" value="ECO:0007669"/>
    <property type="project" value="InterPro"/>
</dbReference>
<feature type="domain" description="Integrase catalytic" evidence="2">
    <location>
        <begin position="220"/>
        <end position="383"/>
    </location>
</feature>
<name>A0A228HZ82_9BURK</name>
<dbReference type="GO" id="GO:0003677">
    <property type="term" value="F:DNA binding"/>
    <property type="evidence" value="ECO:0007669"/>
    <property type="project" value="InterPro"/>
</dbReference>
<dbReference type="EMBL" id="NKFA01000076">
    <property type="protein sequence ID" value="OXI29144.1"/>
    <property type="molecule type" value="Genomic_DNA"/>
</dbReference>
<protein>
    <submittedName>
        <fullName evidence="4">IS3 family transposase</fullName>
    </submittedName>
</protein>
<dbReference type="EMBL" id="NKFA01000007">
    <property type="protein sequence ID" value="OXI43833.1"/>
    <property type="molecule type" value="Genomic_DNA"/>
</dbReference>
<reference evidence="9" key="2">
    <citation type="submission" date="2017-06" db="EMBL/GenBank/DDBJ databases">
        <authorList>
            <person name="LiPuma J."/>
            <person name="Spilker T."/>
        </authorList>
    </citation>
    <scope>NUCLEOTIDE SEQUENCE [LARGE SCALE GENOMIC DNA]</scope>
    <source>
        <strain evidence="9">AU17325</strain>
    </source>
</reference>
<evidence type="ECO:0000259" key="2">
    <source>
        <dbReference type="PROSITE" id="PS50994"/>
    </source>
</evidence>